<dbReference type="STRING" id="670580.A0A1X6NH21"/>
<evidence type="ECO:0000313" key="3">
    <source>
        <dbReference type="Proteomes" id="UP000194127"/>
    </source>
</evidence>
<dbReference type="PANTHER" id="PTHR47551">
    <property type="entry name" value="TUBULIN--TYROSINE LIGASE PBY1-RELATED"/>
    <property type="match status" value="1"/>
</dbReference>
<reference evidence="2 3" key="1">
    <citation type="submission" date="2017-04" db="EMBL/GenBank/DDBJ databases">
        <title>Genome Sequence of the Model Brown-Rot Fungus Postia placenta SB12.</title>
        <authorList>
            <consortium name="DOE Joint Genome Institute"/>
            <person name="Gaskell J."/>
            <person name="Kersten P."/>
            <person name="Larrondo L.F."/>
            <person name="Canessa P."/>
            <person name="Martinez D."/>
            <person name="Hibbett D."/>
            <person name="Schmoll M."/>
            <person name="Kubicek C.P."/>
            <person name="Martinez A.T."/>
            <person name="Yadav J."/>
            <person name="Master E."/>
            <person name="Magnuson J.K."/>
            <person name="James T."/>
            <person name="Yaver D."/>
            <person name="Berka R."/>
            <person name="Labutti K."/>
            <person name="Lipzen A."/>
            <person name="Aerts A."/>
            <person name="Barry K."/>
            <person name="Henrissat B."/>
            <person name="Blanchette R."/>
            <person name="Grigoriev I."/>
            <person name="Cullen D."/>
        </authorList>
    </citation>
    <scope>NUCLEOTIDE SEQUENCE [LARGE SCALE GENOMIC DNA]</scope>
    <source>
        <strain evidence="2 3">MAD-698-R-SB12</strain>
    </source>
</reference>
<organism evidence="2 3">
    <name type="scientific">Postia placenta MAD-698-R-SB12</name>
    <dbReference type="NCBI Taxonomy" id="670580"/>
    <lineage>
        <taxon>Eukaryota</taxon>
        <taxon>Fungi</taxon>
        <taxon>Dikarya</taxon>
        <taxon>Basidiomycota</taxon>
        <taxon>Agaricomycotina</taxon>
        <taxon>Agaricomycetes</taxon>
        <taxon>Polyporales</taxon>
        <taxon>Adustoporiaceae</taxon>
        <taxon>Rhodonia</taxon>
    </lineage>
</organism>
<dbReference type="OrthoDB" id="202825at2759"/>
<dbReference type="PANTHER" id="PTHR47551:SF1">
    <property type="entry name" value="TUBULIN--TYROSINE LIGASE PBY1-RELATED"/>
    <property type="match status" value="1"/>
</dbReference>
<dbReference type="PROSITE" id="PS51221">
    <property type="entry name" value="TTL"/>
    <property type="match status" value="1"/>
</dbReference>
<evidence type="ECO:0000313" key="2">
    <source>
        <dbReference type="EMBL" id="OSX67663.1"/>
    </source>
</evidence>
<gene>
    <name evidence="2" type="ORF">POSPLADRAFT_1064210</name>
</gene>
<feature type="region of interest" description="Disordered" evidence="1">
    <location>
        <begin position="325"/>
        <end position="373"/>
    </location>
</feature>
<protein>
    <recommendedName>
        <fullName evidence="4">Tubulin-tyrosine ligase</fullName>
    </recommendedName>
</protein>
<accession>A0A1X6NH21</accession>
<dbReference type="EMBL" id="KZ110591">
    <property type="protein sequence ID" value="OSX67663.1"/>
    <property type="molecule type" value="Genomic_DNA"/>
</dbReference>
<dbReference type="AlphaFoldDB" id="A0A1X6NH21"/>
<dbReference type="InterPro" id="IPR004344">
    <property type="entry name" value="TTL/TTLL_fam"/>
</dbReference>
<keyword evidence="3" id="KW-1185">Reference proteome</keyword>
<dbReference type="RefSeq" id="XP_024344457.1">
    <property type="nucleotide sequence ID" value="XM_024481776.1"/>
</dbReference>
<evidence type="ECO:0008006" key="4">
    <source>
        <dbReference type="Google" id="ProtNLM"/>
    </source>
</evidence>
<dbReference type="Gene3D" id="3.30.470.20">
    <property type="entry name" value="ATP-grasp fold, B domain"/>
    <property type="match status" value="1"/>
</dbReference>
<dbReference type="InterPro" id="IPR027746">
    <property type="entry name" value="TTL"/>
</dbReference>
<dbReference type="Pfam" id="PF03133">
    <property type="entry name" value="TTL"/>
    <property type="match status" value="2"/>
</dbReference>
<feature type="compositionally biased region" description="Basic and acidic residues" evidence="1">
    <location>
        <begin position="350"/>
        <end position="361"/>
    </location>
</feature>
<proteinExistence type="predicted"/>
<evidence type="ECO:0000256" key="1">
    <source>
        <dbReference type="SAM" id="MobiDB-lite"/>
    </source>
</evidence>
<dbReference type="GO" id="GO:0000932">
    <property type="term" value="C:P-body"/>
    <property type="evidence" value="ECO:0007669"/>
    <property type="project" value="TreeGrafter"/>
</dbReference>
<dbReference type="GeneID" id="36326726"/>
<dbReference type="SUPFAM" id="SSF56059">
    <property type="entry name" value="Glutathione synthetase ATP-binding domain-like"/>
    <property type="match status" value="1"/>
</dbReference>
<dbReference type="Proteomes" id="UP000194127">
    <property type="component" value="Unassembled WGS sequence"/>
</dbReference>
<name>A0A1X6NH21_9APHY</name>
<sequence>MPSSSSSPLVTWPSAPLTNSLVQKSLSSLNPQPNIITALTEDLTASPGNLLQWSTYDAIEHDLTHMVPSGSKVLSSSYVIRKALIRKHYLSRCIHNYLVKHSESVLRIAVPKTWDIELSFSDELDEMWSDDLFDLGTELDKDDPSKWWILKPGMADRGMGIRLFHSKDDLAEIFKSFEQDDSDEEDKPEDGRGPDTAVATSQLRHFVIQEYLSKPVLMDPMEVPLDKKPLPQLDDMRGHKFHLRVYCVASGALTVYMYNHILSLFSAVPYSAPTVSADKSTSTYINEGLAAHLTNTSLQTQRGEAGVRLLDELIGCHIVSSTPVVPTVQQERRSRQPRPPRAMGEVMDVEQLRSARPRHSEQASPTAEPNRFTPEDVEDIKSQVADVLAETFKAALDMSVHFQPLPNAFELFGVDFLVTHHTSPTASRKYQVHLLEVNSEPAIELTGPRLTWILEDLFRSIGKVCVAPFFGSAKEQPWEVGHTKEALTKCLEVEVRGAQGW</sequence>